<dbReference type="EMBL" id="BAAAFG010000014">
    <property type="protein sequence ID" value="GAA0872340.1"/>
    <property type="molecule type" value="Genomic_DNA"/>
</dbReference>
<dbReference type="PANTHER" id="PTHR47786">
    <property type="entry name" value="ALPHA-1,4-GLUCAN:MALTOSE-1-PHOSPHATE MALTOSYLTRANSFERASE"/>
    <property type="match status" value="1"/>
</dbReference>
<dbReference type="Pfam" id="PF16657">
    <property type="entry name" value="Malt_amylase_C"/>
    <property type="match status" value="1"/>
</dbReference>
<dbReference type="GO" id="GO:0016787">
    <property type="term" value="F:hydrolase activity"/>
    <property type="evidence" value="ECO:0007669"/>
    <property type="project" value="UniProtKB-KW"/>
</dbReference>
<dbReference type="InterPro" id="IPR017853">
    <property type="entry name" value="GH"/>
</dbReference>
<keyword evidence="2" id="KW-0378">Hydrolase</keyword>
<sequence length="482" mass="55428">MKKIMLLLLAVISMVSCKDDKKETEAIAENSASIEESLKPPTHEVVQDGVIYELNVRQYSPEGKFSAFTKDIPQLKELGVEIIWVMPIFPISKVKRKATNDKFAEEIEDEEERKKYLGSYYAVSDFTKVNPEFGSIEDFRELVKTAHDNNMYVILDWVPNHTGWDHKWITTNPEYYTKNDKGEVSEPLNEDGTPVGWADVADLNYGNKEMRKQMLADMSYWVEQEDIDGFRCDVAGMVPTDFWVETIPKLREKKHLFMLAEAWKPELMKERELFDMAYGWDTHHVMNDIAQGKKNVSAWDIRMKVVDSMYEDNDIIMNFTSNHDENSWNGTVEERMGEAAQTFAALTFVAPGMPLIYSGQEYDMDHRLKFFEKDSIPKTKGEFYPLYEQLGALKDNPALHTGEAPGSYTRIKTSADSQVLAFEREKDGNKVVFIANLSDQPVSASLEYSGDMVNYASKEDVNMSNSTKHNFEPWQYLILVNK</sequence>
<dbReference type="CDD" id="cd11313">
    <property type="entry name" value="AmyAc_arch_bac_AmyA"/>
    <property type="match status" value="1"/>
</dbReference>
<proteinExistence type="predicted"/>
<keyword evidence="3" id="KW-1185">Reference proteome</keyword>
<dbReference type="RefSeq" id="WP_343765513.1">
    <property type="nucleotide sequence ID" value="NZ_BAAAFG010000014.1"/>
</dbReference>
<feature type="domain" description="Glycosyl hydrolase family 13 catalytic" evidence="1">
    <location>
        <begin position="44"/>
        <end position="394"/>
    </location>
</feature>
<dbReference type="Proteomes" id="UP001500507">
    <property type="component" value="Unassembled WGS sequence"/>
</dbReference>
<protein>
    <submittedName>
        <fullName evidence="2">Alpha-amylase family glycosyl hydrolase</fullName>
    </submittedName>
</protein>
<gene>
    <name evidence="2" type="ORF">GCM10009117_14870</name>
</gene>
<organism evidence="2 3">
    <name type="scientific">Gangjinia marincola</name>
    <dbReference type="NCBI Taxonomy" id="578463"/>
    <lineage>
        <taxon>Bacteria</taxon>
        <taxon>Pseudomonadati</taxon>
        <taxon>Bacteroidota</taxon>
        <taxon>Flavobacteriia</taxon>
        <taxon>Flavobacteriales</taxon>
        <taxon>Flavobacteriaceae</taxon>
        <taxon>Gangjinia</taxon>
    </lineage>
</organism>
<dbReference type="PROSITE" id="PS51257">
    <property type="entry name" value="PROKAR_LIPOPROTEIN"/>
    <property type="match status" value="1"/>
</dbReference>
<dbReference type="InterPro" id="IPR006047">
    <property type="entry name" value="GH13_cat_dom"/>
</dbReference>
<dbReference type="InterPro" id="IPR032091">
    <property type="entry name" value="Malt_amylase-like_C"/>
</dbReference>
<dbReference type="Pfam" id="PF00128">
    <property type="entry name" value="Alpha-amylase"/>
    <property type="match status" value="1"/>
</dbReference>
<dbReference type="PANTHER" id="PTHR47786:SF2">
    <property type="entry name" value="GLYCOSYL HYDROLASE FAMILY 13 CATALYTIC DOMAIN-CONTAINING PROTEIN"/>
    <property type="match status" value="1"/>
</dbReference>
<accession>A0ABN1MGU6</accession>
<evidence type="ECO:0000313" key="3">
    <source>
        <dbReference type="Proteomes" id="UP001500507"/>
    </source>
</evidence>
<name>A0ABN1MGU6_9FLAO</name>
<reference evidence="2 3" key="1">
    <citation type="journal article" date="2019" name="Int. J. Syst. Evol. Microbiol.">
        <title>The Global Catalogue of Microorganisms (GCM) 10K type strain sequencing project: providing services to taxonomists for standard genome sequencing and annotation.</title>
        <authorList>
            <consortium name="The Broad Institute Genomics Platform"/>
            <consortium name="The Broad Institute Genome Sequencing Center for Infectious Disease"/>
            <person name="Wu L."/>
            <person name="Ma J."/>
        </authorList>
    </citation>
    <scope>NUCLEOTIDE SEQUENCE [LARGE SCALE GENOMIC DNA]</scope>
    <source>
        <strain evidence="2 3">JCM 16082</strain>
    </source>
</reference>
<comment type="caution">
    <text evidence="2">The sequence shown here is derived from an EMBL/GenBank/DDBJ whole genome shotgun (WGS) entry which is preliminary data.</text>
</comment>
<dbReference type="SUPFAM" id="SSF51011">
    <property type="entry name" value="Glycosyl hydrolase domain"/>
    <property type="match status" value="1"/>
</dbReference>
<evidence type="ECO:0000259" key="1">
    <source>
        <dbReference type="SMART" id="SM00642"/>
    </source>
</evidence>
<dbReference type="SUPFAM" id="SSF51445">
    <property type="entry name" value="(Trans)glycosidases"/>
    <property type="match status" value="1"/>
</dbReference>
<dbReference type="Gene3D" id="2.60.40.1180">
    <property type="entry name" value="Golgi alpha-mannosidase II"/>
    <property type="match status" value="1"/>
</dbReference>
<dbReference type="SMART" id="SM00642">
    <property type="entry name" value="Aamy"/>
    <property type="match status" value="1"/>
</dbReference>
<evidence type="ECO:0000313" key="2">
    <source>
        <dbReference type="EMBL" id="GAA0872340.1"/>
    </source>
</evidence>
<dbReference type="InterPro" id="IPR013780">
    <property type="entry name" value="Glyco_hydro_b"/>
</dbReference>
<dbReference type="Gene3D" id="3.20.20.80">
    <property type="entry name" value="Glycosidases"/>
    <property type="match status" value="1"/>
</dbReference>